<evidence type="ECO:0000256" key="4">
    <source>
        <dbReference type="ARBA" id="ARBA00022692"/>
    </source>
</evidence>
<reference evidence="10" key="1">
    <citation type="journal article" date="2019" name="Int. J. Syst. Evol. Microbiol.">
        <title>The Global Catalogue of Microorganisms (GCM) 10K type strain sequencing project: providing services to taxonomists for standard genome sequencing and annotation.</title>
        <authorList>
            <consortium name="The Broad Institute Genomics Platform"/>
            <consortium name="The Broad Institute Genome Sequencing Center for Infectious Disease"/>
            <person name="Wu L."/>
            <person name="Ma J."/>
        </authorList>
    </citation>
    <scope>NUCLEOTIDE SEQUENCE [LARGE SCALE GENOMIC DNA]</scope>
    <source>
        <strain evidence="10">CCM 8895</strain>
    </source>
</reference>
<evidence type="ECO:0000256" key="6">
    <source>
        <dbReference type="ARBA" id="ARBA00023136"/>
    </source>
</evidence>
<feature type="transmembrane region" description="Helical" evidence="7">
    <location>
        <begin position="280"/>
        <end position="299"/>
    </location>
</feature>
<evidence type="ECO:0000256" key="7">
    <source>
        <dbReference type="SAM" id="Phobius"/>
    </source>
</evidence>
<evidence type="ECO:0000256" key="3">
    <source>
        <dbReference type="ARBA" id="ARBA00022475"/>
    </source>
</evidence>
<dbReference type="Proteomes" id="UP001596186">
    <property type="component" value="Unassembled WGS sequence"/>
</dbReference>
<dbReference type="InterPro" id="IPR002656">
    <property type="entry name" value="Acyl_transf_3_dom"/>
</dbReference>
<name>A0ABW1UWK8_9LACO</name>
<keyword evidence="6 7" id="KW-0472">Membrane</keyword>
<feature type="transmembrane region" description="Helical" evidence="7">
    <location>
        <begin position="151"/>
        <end position="173"/>
    </location>
</feature>
<proteinExistence type="inferred from homology"/>
<feature type="transmembrane region" description="Helical" evidence="7">
    <location>
        <begin position="123"/>
        <end position="144"/>
    </location>
</feature>
<evidence type="ECO:0000256" key="2">
    <source>
        <dbReference type="ARBA" id="ARBA00007400"/>
    </source>
</evidence>
<sequence length="340" mass="38870">MIYIDFIRVIAMLGVVMAHSSADILITKSFSNYWNLANAIIVIVTPAVPLFFMISGANLLNSDKTYGVWYLFKHRLTRVLIPFVFWSFASTAFFQTIDPNTGFSWHQTLKNMLMIYHQPVLEAYWFIYPLIAFYLISPLIKALVDNMSEQLLNYALILWFITNMVFPFLVVTMPSPWADIFKVDNFGNLFFISKSLGYFILGYKLSKVDTRKLHLSINLIISLILIVTMIGINYWTYHDSSVHIPVTGYEPSVFVPVISSLIFLSFKMINKKIPSFAGKIIEFIAPLTYGVYLVHGIGIRLAQYYVSSLNFLGVFALATLISLVIVWLISLIPIAKKYLI</sequence>
<feature type="transmembrane region" description="Helical" evidence="7">
    <location>
        <begin position="185"/>
        <end position="203"/>
    </location>
</feature>
<organism evidence="9 10">
    <name type="scientific">Companilactobacillus baiquanensis</name>
    <dbReference type="NCBI Taxonomy" id="2486005"/>
    <lineage>
        <taxon>Bacteria</taxon>
        <taxon>Bacillati</taxon>
        <taxon>Bacillota</taxon>
        <taxon>Bacilli</taxon>
        <taxon>Lactobacillales</taxon>
        <taxon>Lactobacillaceae</taxon>
        <taxon>Companilactobacillus</taxon>
    </lineage>
</organism>
<feature type="transmembrane region" description="Helical" evidence="7">
    <location>
        <begin position="76"/>
        <end position="97"/>
    </location>
</feature>
<keyword evidence="3" id="KW-1003">Cell membrane</keyword>
<feature type="transmembrane region" description="Helical" evidence="7">
    <location>
        <begin position="311"/>
        <end position="335"/>
    </location>
</feature>
<dbReference type="GO" id="GO:0016746">
    <property type="term" value="F:acyltransferase activity"/>
    <property type="evidence" value="ECO:0007669"/>
    <property type="project" value="UniProtKB-KW"/>
</dbReference>
<evidence type="ECO:0000313" key="9">
    <source>
        <dbReference type="EMBL" id="MFC6323255.1"/>
    </source>
</evidence>
<dbReference type="EMBL" id="JBHSSN010000014">
    <property type="protein sequence ID" value="MFC6323255.1"/>
    <property type="molecule type" value="Genomic_DNA"/>
</dbReference>
<keyword evidence="9" id="KW-0808">Transferase</keyword>
<evidence type="ECO:0000256" key="1">
    <source>
        <dbReference type="ARBA" id="ARBA00004651"/>
    </source>
</evidence>
<dbReference type="PANTHER" id="PTHR40074:SF2">
    <property type="entry name" value="O-ACETYLTRANSFERASE WECH"/>
    <property type="match status" value="1"/>
</dbReference>
<keyword evidence="10" id="KW-1185">Reference proteome</keyword>
<dbReference type="Pfam" id="PF01757">
    <property type="entry name" value="Acyl_transf_3"/>
    <property type="match status" value="1"/>
</dbReference>
<gene>
    <name evidence="9" type="ORF">ACFP1F_05860</name>
</gene>
<accession>A0ABW1UWK8</accession>
<protein>
    <submittedName>
        <fullName evidence="9">Acyltransferase</fullName>
    </submittedName>
</protein>
<feature type="transmembrane region" description="Helical" evidence="7">
    <location>
        <begin position="7"/>
        <end position="27"/>
    </location>
</feature>
<feature type="transmembrane region" description="Helical" evidence="7">
    <location>
        <begin position="215"/>
        <end position="237"/>
    </location>
</feature>
<evidence type="ECO:0000256" key="5">
    <source>
        <dbReference type="ARBA" id="ARBA00022989"/>
    </source>
</evidence>
<keyword evidence="9" id="KW-0012">Acyltransferase</keyword>
<dbReference type="PANTHER" id="PTHR40074">
    <property type="entry name" value="O-ACETYLTRANSFERASE WECH"/>
    <property type="match status" value="1"/>
</dbReference>
<feature type="domain" description="Acyltransferase 3" evidence="8">
    <location>
        <begin position="2"/>
        <end position="330"/>
    </location>
</feature>
<evidence type="ECO:0000259" key="8">
    <source>
        <dbReference type="Pfam" id="PF01757"/>
    </source>
</evidence>
<evidence type="ECO:0000313" key="10">
    <source>
        <dbReference type="Proteomes" id="UP001596186"/>
    </source>
</evidence>
<feature type="transmembrane region" description="Helical" evidence="7">
    <location>
        <begin position="33"/>
        <end position="55"/>
    </location>
</feature>
<feature type="transmembrane region" description="Helical" evidence="7">
    <location>
        <begin position="249"/>
        <end position="268"/>
    </location>
</feature>
<dbReference type="RefSeq" id="WP_125591978.1">
    <property type="nucleotide sequence ID" value="NZ_JBHSSN010000014.1"/>
</dbReference>
<comment type="similarity">
    <text evidence="2">Belongs to the acyltransferase 3 family.</text>
</comment>
<comment type="subcellular location">
    <subcellularLocation>
        <location evidence="1">Cell membrane</location>
        <topology evidence="1">Multi-pass membrane protein</topology>
    </subcellularLocation>
</comment>
<comment type="caution">
    <text evidence="9">The sequence shown here is derived from an EMBL/GenBank/DDBJ whole genome shotgun (WGS) entry which is preliminary data.</text>
</comment>
<keyword evidence="5 7" id="KW-1133">Transmembrane helix</keyword>
<keyword evidence="4 7" id="KW-0812">Transmembrane</keyword>